<sequence length="141" mass="15560">MTQVNTQAAIRVVAGVIEQANQVLVAQRHPDKAYISWWEFPGGKVEADESDQQALARELKEELGVTVAVGAPIVETEYDYGDKRILLCSYWCTLAKGEPEALSHQAIHWSEPNRLDPAVFSAADRPLLAKLQADTQIVCEA</sequence>
<evidence type="ECO:0000256" key="15">
    <source>
        <dbReference type="ARBA" id="ARBA00041979"/>
    </source>
</evidence>
<dbReference type="Gene3D" id="3.90.79.10">
    <property type="entry name" value="Nucleoside Triphosphate Pyrophosphohydrolase"/>
    <property type="match status" value="1"/>
</dbReference>
<dbReference type="PROSITE" id="PS51462">
    <property type="entry name" value="NUDIX"/>
    <property type="match status" value="1"/>
</dbReference>
<comment type="similarity">
    <text evidence="2">Belongs to the Nudix hydrolase family.</text>
</comment>
<dbReference type="PANTHER" id="PTHR47707">
    <property type="entry name" value="8-OXO-DGTP DIPHOSPHATASE"/>
    <property type="match status" value="1"/>
</dbReference>
<evidence type="ECO:0000256" key="9">
    <source>
        <dbReference type="ARBA" id="ARBA00023204"/>
    </source>
</evidence>
<dbReference type="InterPro" id="IPR047127">
    <property type="entry name" value="MutT-like"/>
</dbReference>
<dbReference type="PRINTS" id="PR00502">
    <property type="entry name" value="NUDIXFAMILY"/>
</dbReference>
<gene>
    <name evidence="18" type="ORF">HBA18_09750</name>
</gene>
<protein>
    <recommendedName>
        <fullName evidence="13">8-oxo-dGTP diphosphatase</fullName>
        <ecNumber evidence="12">3.6.1.55</ecNumber>
    </recommendedName>
    <alternativeName>
        <fullName evidence="16">7,8-dihydro-8-oxoguanine-triphosphatase</fullName>
    </alternativeName>
    <alternativeName>
        <fullName evidence="15">Mutator protein MutT</fullName>
    </alternativeName>
    <alternativeName>
        <fullName evidence="14">dGTP pyrophosphohydrolase</fullName>
    </alternativeName>
</protein>
<evidence type="ECO:0000256" key="6">
    <source>
        <dbReference type="ARBA" id="ARBA00022763"/>
    </source>
</evidence>
<evidence type="ECO:0000256" key="8">
    <source>
        <dbReference type="ARBA" id="ARBA00022842"/>
    </source>
</evidence>
<dbReference type="InterPro" id="IPR020084">
    <property type="entry name" value="NUDIX_hydrolase_CS"/>
</dbReference>
<evidence type="ECO:0000256" key="2">
    <source>
        <dbReference type="ARBA" id="ARBA00005582"/>
    </source>
</evidence>
<evidence type="ECO:0000259" key="17">
    <source>
        <dbReference type="PROSITE" id="PS51462"/>
    </source>
</evidence>
<evidence type="ECO:0000256" key="16">
    <source>
        <dbReference type="ARBA" id="ARBA00042798"/>
    </source>
</evidence>
<dbReference type="InterPro" id="IPR029119">
    <property type="entry name" value="MutY_C"/>
</dbReference>
<keyword evidence="3" id="KW-0515">Mutator protein</keyword>
<accession>A0ABX6K909</accession>
<evidence type="ECO:0000313" key="18">
    <source>
        <dbReference type="EMBL" id="QIR06621.1"/>
    </source>
</evidence>
<dbReference type="Proteomes" id="UP000501408">
    <property type="component" value="Chromosome 1"/>
</dbReference>
<evidence type="ECO:0000256" key="3">
    <source>
        <dbReference type="ARBA" id="ARBA00022457"/>
    </source>
</evidence>
<keyword evidence="5" id="KW-0479">Metal-binding</keyword>
<feature type="domain" description="Nudix hydrolase" evidence="17">
    <location>
        <begin position="8"/>
        <end position="132"/>
    </location>
</feature>
<dbReference type="Pfam" id="PF14815">
    <property type="entry name" value="NUDIX_4"/>
    <property type="match status" value="1"/>
</dbReference>
<evidence type="ECO:0000256" key="7">
    <source>
        <dbReference type="ARBA" id="ARBA00022801"/>
    </source>
</evidence>
<keyword evidence="9" id="KW-0234">DNA repair</keyword>
<evidence type="ECO:0000256" key="10">
    <source>
        <dbReference type="ARBA" id="ARBA00035861"/>
    </source>
</evidence>
<keyword evidence="6" id="KW-0227">DNA damage</keyword>
<dbReference type="CDD" id="cd03425">
    <property type="entry name" value="NUDIX_MutT_NudA_like"/>
    <property type="match status" value="1"/>
</dbReference>
<evidence type="ECO:0000256" key="5">
    <source>
        <dbReference type="ARBA" id="ARBA00022723"/>
    </source>
</evidence>
<dbReference type="RefSeq" id="WP_167314688.1">
    <property type="nucleotide sequence ID" value="NZ_CP050266.1"/>
</dbReference>
<reference evidence="18 19" key="1">
    <citation type="submission" date="2020-03" db="EMBL/GenBank/DDBJ databases">
        <title>Genome mining reveals the biosynthetic pathways of PHA and ectoines of the halophilic strain Salinivibrio costicola M318 isolated from fermented shrimp paste.</title>
        <authorList>
            <person name="Doan T.V."/>
            <person name="Tran L.T."/>
            <person name="Trieu T.A."/>
            <person name="Nguyen Q.V."/>
            <person name="Quach T.N."/>
            <person name="Phi T.Q."/>
            <person name="Kumar S."/>
        </authorList>
    </citation>
    <scope>NUCLEOTIDE SEQUENCE [LARGE SCALE GENOMIC DNA]</scope>
    <source>
        <strain evidence="18 19">M318</strain>
    </source>
</reference>
<evidence type="ECO:0000256" key="4">
    <source>
        <dbReference type="ARBA" id="ARBA00022705"/>
    </source>
</evidence>
<dbReference type="EMBL" id="CP050266">
    <property type="protein sequence ID" value="QIR06621.1"/>
    <property type="molecule type" value="Genomic_DNA"/>
</dbReference>
<name>A0ABX6K909_SALCS</name>
<comment type="catalytic activity">
    <reaction evidence="10">
        <text>8-oxo-dGTP + H2O = 8-oxo-dGMP + diphosphate + H(+)</text>
        <dbReference type="Rhea" id="RHEA:31575"/>
        <dbReference type="ChEBI" id="CHEBI:15377"/>
        <dbReference type="ChEBI" id="CHEBI:15378"/>
        <dbReference type="ChEBI" id="CHEBI:33019"/>
        <dbReference type="ChEBI" id="CHEBI:63224"/>
        <dbReference type="ChEBI" id="CHEBI:77896"/>
        <dbReference type="EC" id="3.6.1.55"/>
    </reaction>
</comment>
<dbReference type="PANTHER" id="PTHR47707:SF1">
    <property type="entry name" value="NUDIX HYDROLASE FAMILY PROTEIN"/>
    <property type="match status" value="1"/>
</dbReference>
<keyword evidence="19" id="KW-1185">Reference proteome</keyword>
<dbReference type="EC" id="3.6.1.55" evidence="12"/>
<evidence type="ECO:0000256" key="12">
    <source>
        <dbReference type="ARBA" id="ARBA00038905"/>
    </source>
</evidence>
<keyword evidence="7" id="KW-0378">Hydrolase</keyword>
<evidence type="ECO:0000256" key="1">
    <source>
        <dbReference type="ARBA" id="ARBA00001946"/>
    </source>
</evidence>
<proteinExistence type="inferred from homology"/>
<organism evidence="18 19">
    <name type="scientific">Salinivibrio costicola</name>
    <name type="common">Vibrio costicola</name>
    <dbReference type="NCBI Taxonomy" id="51367"/>
    <lineage>
        <taxon>Bacteria</taxon>
        <taxon>Pseudomonadati</taxon>
        <taxon>Pseudomonadota</taxon>
        <taxon>Gammaproteobacteria</taxon>
        <taxon>Vibrionales</taxon>
        <taxon>Vibrionaceae</taxon>
        <taxon>Salinivibrio</taxon>
    </lineage>
</organism>
<dbReference type="SUPFAM" id="SSF55811">
    <property type="entry name" value="Nudix"/>
    <property type="match status" value="1"/>
</dbReference>
<dbReference type="PROSITE" id="PS00893">
    <property type="entry name" value="NUDIX_BOX"/>
    <property type="match status" value="1"/>
</dbReference>
<dbReference type="InterPro" id="IPR015797">
    <property type="entry name" value="NUDIX_hydrolase-like_dom_sf"/>
</dbReference>
<comment type="cofactor">
    <cofactor evidence="1">
        <name>Mg(2+)</name>
        <dbReference type="ChEBI" id="CHEBI:18420"/>
    </cofactor>
</comment>
<keyword evidence="8" id="KW-0460">Magnesium</keyword>
<comment type="catalytic activity">
    <reaction evidence="11">
        <text>8-oxo-GTP + H2O = 8-oxo-GMP + diphosphate + H(+)</text>
        <dbReference type="Rhea" id="RHEA:67616"/>
        <dbReference type="ChEBI" id="CHEBI:15377"/>
        <dbReference type="ChEBI" id="CHEBI:15378"/>
        <dbReference type="ChEBI" id="CHEBI:33019"/>
        <dbReference type="ChEBI" id="CHEBI:143553"/>
        <dbReference type="ChEBI" id="CHEBI:145694"/>
    </reaction>
</comment>
<evidence type="ECO:0000313" key="19">
    <source>
        <dbReference type="Proteomes" id="UP000501408"/>
    </source>
</evidence>
<evidence type="ECO:0000256" key="11">
    <source>
        <dbReference type="ARBA" id="ARBA00036904"/>
    </source>
</evidence>
<dbReference type="InterPro" id="IPR020476">
    <property type="entry name" value="Nudix_hydrolase"/>
</dbReference>
<evidence type="ECO:0000256" key="13">
    <source>
        <dbReference type="ARBA" id="ARBA00040794"/>
    </source>
</evidence>
<dbReference type="InterPro" id="IPR000086">
    <property type="entry name" value="NUDIX_hydrolase_dom"/>
</dbReference>
<evidence type="ECO:0000256" key="14">
    <source>
        <dbReference type="ARBA" id="ARBA00041592"/>
    </source>
</evidence>
<keyword evidence="4" id="KW-0235">DNA replication</keyword>